<dbReference type="EMBL" id="MGFS01000017">
    <property type="protein sequence ID" value="OGM11430.1"/>
    <property type="molecule type" value="Genomic_DNA"/>
</dbReference>
<comment type="caution">
    <text evidence="1">The sequence shown here is derived from an EMBL/GenBank/DDBJ whole genome shotgun (WGS) entry which is preliminary data.</text>
</comment>
<protein>
    <recommendedName>
        <fullName evidence="3">RNA polymerase sigma factor 70 region 4 type 2 domain-containing protein</fullName>
    </recommendedName>
</protein>
<reference evidence="1 2" key="1">
    <citation type="journal article" date="2016" name="Nat. Commun.">
        <title>Thousands of microbial genomes shed light on interconnected biogeochemical processes in an aquifer system.</title>
        <authorList>
            <person name="Anantharaman K."/>
            <person name="Brown C.T."/>
            <person name="Hug L.A."/>
            <person name="Sharon I."/>
            <person name="Castelle C.J."/>
            <person name="Probst A.J."/>
            <person name="Thomas B.C."/>
            <person name="Singh A."/>
            <person name="Wilkins M.J."/>
            <person name="Karaoz U."/>
            <person name="Brodie E.L."/>
            <person name="Williams K.H."/>
            <person name="Hubbard S.S."/>
            <person name="Banfield J.F."/>
        </authorList>
    </citation>
    <scope>NUCLEOTIDE SEQUENCE [LARGE SCALE GENOMIC DNA]</scope>
</reference>
<dbReference type="AlphaFoldDB" id="A0A1F7X8Q5"/>
<evidence type="ECO:0000313" key="2">
    <source>
        <dbReference type="Proteomes" id="UP000177053"/>
    </source>
</evidence>
<evidence type="ECO:0008006" key="3">
    <source>
        <dbReference type="Google" id="ProtNLM"/>
    </source>
</evidence>
<gene>
    <name evidence="1" type="ORF">A2Z22_00935</name>
</gene>
<proteinExistence type="predicted"/>
<accession>A0A1F7X8Q5</accession>
<sequence>MEKELLEKVLLRLNILIALQVNNIFEKSTDLIKIEFLYSFGLRPSEIAEILGLTGDKISKQLYKLKKRGGEKNA</sequence>
<evidence type="ECO:0000313" key="1">
    <source>
        <dbReference type="EMBL" id="OGM11430.1"/>
    </source>
</evidence>
<name>A0A1F7X8Q5_9BACT</name>
<organism evidence="1 2">
    <name type="scientific">Candidatus Woesebacteria bacterium RBG_16_34_12</name>
    <dbReference type="NCBI Taxonomy" id="1802480"/>
    <lineage>
        <taxon>Bacteria</taxon>
        <taxon>Candidatus Woeseibacteriota</taxon>
    </lineage>
</organism>
<dbReference type="Proteomes" id="UP000177053">
    <property type="component" value="Unassembled WGS sequence"/>
</dbReference>